<feature type="region of interest" description="Disordered" evidence="1">
    <location>
        <begin position="1"/>
        <end position="23"/>
    </location>
</feature>
<dbReference type="InterPro" id="IPR011049">
    <property type="entry name" value="Serralysin-like_metalloprot_C"/>
</dbReference>
<feature type="compositionally biased region" description="Basic and acidic residues" evidence="1">
    <location>
        <begin position="1068"/>
        <end position="1082"/>
    </location>
</feature>
<proteinExistence type="predicted"/>
<feature type="compositionally biased region" description="Basic and acidic residues" evidence="1">
    <location>
        <begin position="812"/>
        <end position="831"/>
    </location>
</feature>
<evidence type="ECO:0000256" key="1">
    <source>
        <dbReference type="SAM" id="MobiDB-lite"/>
    </source>
</evidence>
<feature type="compositionally biased region" description="Basic and acidic residues" evidence="1">
    <location>
        <begin position="416"/>
        <end position="521"/>
    </location>
</feature>
<feature type="compositionally biased region" description="Gly residues" evidence="1">
    <location>
        <begin position="910"/>
        <end position="920"/>
    </location>
</feature>
<feature type="region of interest" description="Disordered" evidence="1">
    <location>
        <begin position="406"/>
        <end position="1112"/>
    </location>
</feature>
<name>A0ABX1JEI1_9PSEU</name>
<dbReference type="EMBL" id="JAAXLS010000027">
    <property type="protein sequence ID" value="NKQ56800.1"/>
    <property type="molecule type" value="Genomic_DNA"/>
</dbReference>
<organism evidence="2 3">
    <name type="scientific">Amycolatopsis acididurans</name>
    <dbReference type="NCBI Taxonomy" id="2724524"/>
    <lineage>
        <taxon>Bacteria</taxon>
        <taxon>Bacillati</taxon>
        <taxon>Actinomycetota</taxon>
        <taxon>Actinomycetes</taxon>
        <taxon>Pseudonocardiales</taxon>
        <taxon>Pseudonocardiaceae</taxon>
        <taxon>Amycolatopsis</taxon>
    </lineage>
</organism>
<dbReference type="SUPFAM" id="SSF101967">
    <property type="entry name" value="Adhesin YadA, collagen-binding domain"/>
    <property type="match status" value="1"/>
</dbReference>
<sequence length="1171" mass="121592">MVATKHIRSSPPEARVTGWNPTGNSETQAIERLLRQAAEFSLRAPELVLVLGERAAALAETADSDKLWVRAEGLVVAARVRLGLRADTVGRAVAVLRAAEDLGEIELGARLRTDLAVCARSVGAPLTGLAALRPVLATTAFAGADKAAALCQLVGCLSQFGRKPELDRAFVEADKLCGGDDSLDGDDRLLARAYLRVGMSAHRRRHADTLGAGDAARTGLGLLEQLDDPGRDGGVVRSRLILHLVCSLLDRGDMENALEIAQPLLDEPVRAAATAPLGWLRMAVATRILLPSGGVEAAAGMLRDAVYSTERHGLHSLTSRLWAELSNVEQRLGRADEAIECLHQTRAAEHLYARSRRQAMGLLTGEFGNGGHASVDLDEILGVAPRAGTATWASNEQQGSRELRLASVHGEAPMRTADEPGKATDERGQTAGEDRRTDADFRSIDGDHRETGGDRREVDGDHRAAGGDRRELDGDHRAAGGDRREVDGDHRAAGGDRWKVDGDHREAGGDRSKVDADRREASGNSRSIDGDHRAADGDHWETRGDHRETRGVSRGSDTSVSAADESAHKSRKFAWDDSAGVPDLPLAPAPADEPAHRFSLIFEPTPAKSDTARQATNGSAGTGKTSHNDERSEAAHTVNGQPERRHTAGGDDGSATGTAPGVEQRRAAHAADHGSVTGGAASSDPEAGRREANAAVGLDTGAAEGSGASGRDGGQREDSSGDGRGDSPVERGDTAAADAGDDRTEGPASGSTVGRRRRDRAANHDDAVTDQHEDAANKPKTRHDSEHGSVAARSVLDRLGISPGSGVGGRRRASDSDPGRRREADVGEETSRTASADSAEVRATNEAAPSADAIHEAPDVVSETGNGAGGQDRSGVKASAGVKEQNAGSGKHNGLDLSRLDDADSAVYAGDGGSATGAGTGSEPDAGAAAKAAEAAGTASARHDAAGRASTERDVPQRDSVGAAEESSGGRRRARDRSAEDGPGQDGSVADASVEDVSAARDSAGEGTRRVASGGGESAEDDSAHVDSVEAGSGKDAAGTTGSDEGRGVKVNEDWLPKLRLPPSLEPFDDHADDTSPAKSETHFTSTPNIEDDGLQPFHAGQSTSFLDDDLPEDAGLADLLARALAEHQAGTTSAAALVKRLGTGDDATRTVNGHSRNGEARGNGRHRTET</sequence>
<comment type="caution">
    <text evidence="2">The sequence shown here is derived from an EMBL/GenBank/DDBJ whole genome shotgun (WGS) entry which is preliminary data.</text>
</comment>
<accession>A0ABX1JEI1</accession>
<dbReference type="RefSeq" id="WP_168519801.1">
    <property type="nucleotide sequence ID" value="NZ_JAAXLS010000027.1"/>
</dbReference>
<feature type="compositionally biased region" description="Basic and acidic residues" evidence="1">
    <location>
        <begin position="713"/>
        <end position="733"/>
    </location>
</feature>
<keyword evidence="3" id="KW-1185">Reference proteome</keyword>
<evidence type="ECO:0008006" key="4">
    <source>
        <dbReference type="Google" id="ProtNLM"/>
    </source>
</evidence>
<feature type="compositionally biased region" description="Low complexity" evidence="1">
    <location>
        <begin position="926"/>
        <end position="940"/>
    </location>
</feature>
<reference evidence="2 3" key="1">
    <citation type="submission" date="2020-04" db="EMBL/GenBank/DDBJ databases">
        <title>Novel species.</title>
        <authorList>
            <person name="Teo W.F.A."/>
            <person name="Lipun K."/>
            <person name="Srisuk N."/>
            <person name="Duangmal K."/>
        </authorList>
    </citation>
    <scope>NUCLEOTIDE SEQUENCE [LARGE SCALE GENOMIC DNA]</scope>
    <source>
        <strain evidence="2 3">K13G38</strain>
    </source>
</reference>
<feature type="compositionally biased region" description="Basic and acidic residues" evidence="1">
    <location>
        <begin position="1044"/>
        <end position="1057"/>
    </location>
</feature>
<gene>
    <name evidence="2" type="ORF">HFP15_28405</name>
</gene>
<evidence type="ECO:0000313" key="2">
    <source>
        <dbReference type="EMBL" id="NKQ56800.1"/>
    </source>
</evidence>
<protein>
    <recommendedName>
        <fullName evidence="4">Tetratricopeptide repeat protein</fullName>
    </recommendedName>
</protein>
<feature type="compositionally biased region" description="Low complexity" evidence="1">
    <location>
        <begin position="986"/>
        <end position="1002"/>
    </location>
</feature>
<feature type="compositionally biased region" description="Basic and acidic residues" evidence="1">
    <location>
        <begin position="760"/>
        <end position="787"/>
    </location>
</feature>
<feature type="region of interest" description="Disordered" evidence="1">
    <location>
        <begin position="1143"/>
        <end position="1171"/>
    </location>
</feature>
<feature type="compositionally biased region" description="Basic and acidic residues" evidence="1">
    <location>
        <begin position="663"/>
        <end position="672"/>
    </location>
</feature>
<dbReference type="Proteomes" id="UP000715441">
    <property type="component" value="Unassembled WGS sequence"/>
</dbReference>
<feature type="compositionally biased region" description="Basic and acidic residues" evidence="1">
    <location>
        <begin position="941"/>
        <end position="957"/>
    </location>
</feature>
<evidence type="ECO:0000313" key="3">
    <source>
        <dbReference type="Proteomes" id="UP000715441"/>
    </source>
</evidence>
<feature type="compositionally biased region" description="Polar residues" evidence="1">
    <location>
        <begin position="612"/>
        <end position="625"/>
    </location>
</feature>
<feature type="compositionally biased region" description="Low complexity" evidence="1">
    <location>
        <begin position="582"/>
        <end position="592"/>
    </location>
</feature>
<feature type="compositionally biased region" description="Basic and acidic residues" evidence="1">
    <location>
        <begin position="528"/>
        <end position="551"/>
    </location>
</feature>
<dbReference type="Gene3D" id="2.150.10.10">
    <property type="entry name" value="Serralysin-like metalloprotease, C-terminal"/>
    <property type="match status" value="1"/>
</dbReference>